<name>A0A382YVK2_9ZZZZ</name>
<reference evidence="1" key="1">
    <citation type="submission" date="2018-05" db="EMBL/GenBank/DDBJ databases">
        <authorList>
            <person name="Lanie J.A."/>
            <person name="Ng W.-L."/>
            <person name="Kazmierczak K.M."/>
            <person name="Andrzejewski T.M."/>
            <person name="Davidsen T.M."/>
            <person name="Wayne K.J."/>
            <person name="Tettelin H."/>
            <person name="Glass J.I."/>
            <person name="Rusch D."/>
            <person name="Podicherti R."/>
            <person name="Tsui H.-C.T."/>
            <person name="Winkler M.E."/>
        </authorList>
    </citation>
    <scope>NUCLEOTIDE SEQUENCE</scope>
</reference>
<organism evidence="1">
    <name type="scientific">marine metagenome</name>
    <dbReference type="NCBI Taxonomy" id="408172"/>
    <lineage>
        <taxon>unclassified sequences</taxon>
        <taxon>metagenomes</taxon>
        <taxon>ecological metagenomes</taxon>
    </lineage>
</organism>
<accession>A0A382YVK2</accession>
<protein>
    <submittedName>
        <fullName evidence="1">Uncharacterized protein</fullName>
    </submittedName>
</protein>
<dbReference type="AlphaFoldDB" id="A0A382YVK2"/>
<sequence>MFLLDVAYIKIDLKNYQWINKQFGF</sequence>
<dbReference type="EMBL" id="UINC01178881">
    <property type="protein sequence ID" value="SVD87282.1"/>
    <property type="molecule type" value="Genomic_DNA"/>
</dbReference>
<evidence type="ECO:0000313" key="1">
    <source>
        <dbReference type="EMBL" id="SVD87282.1"/>
    </source>
</evidence>
<proteinExistence type="predicted"/>
<gene>
    <name evidence="1" type="ORF">METZ01_LOCUS440136</name>
</gene>